<protein>
    <submittedName>
        <fullName evidence="2">Putative type III secretion protein YscO</fullName>
    </submittedName>
</protein>
<dbReference type="AlphaFoldDB" id="A0A0E4BYG7"/>
<keyword evidence="2" id="KW-0614">Plasmid</keyword>
<organism evidence="2 3">
    <name type="scientific">Bradyrhizobium diazoefficiens</name>
    <dbReference type="NCBI Taxonomy" id="1355477"/>
    <lineage>
        <taxon>Bacteria</taxon>
        <taxon>Pseudomonadati</taxon>
        <taxon>Pseudomonadota</taxon>
        <taxon>Alphaproteobacteria</taxon>
        <taxon>Hyphomicrobiales</taxon>
        <taxon>Nitrobacteraceae</taxon>
        <taxon>Bradyrhizobium</taxon>
    </lineage>
</organism>
<evidence type="ECO:0000313" key="3">
    <source>
        <dbReference type="Proteomes" id="UP000063308"/>
    </source>
</evidence>
<evidence type="ECO:0000256" key="1">
    <source>
        <dbReference type="SAM" id="Coils"/>
    </source>
</evidence>
<proteinExistence type="predicted"/>
<gene>
    <name evidence="2" type="ORF">NK6_b_104</name>
</gene>
<evidence type="ECO:0000313" key="2">
    <source>
        <dbReference type="EMBL" id="BAR63298.1"/>
    </source>
</evidence>
<dbReference type="Pfam" id="PF07321">
    <property type="entry name" value="YscO"/>
    <property type="match status" value="1"/>
</dbReference>
<keyword evidence="1" id="KW-0175">Coiled coil</keyword>
<feature type="coiled-coil region" evidence="1">
    <location>
        <begin position="90"/>
        <end position="121"/>
    </location>
</feature>
<dbReference type="Proteomes" id="UP000063308">
    <property type="component" value="Plasmid pNK6b"/>
</dbReference>
<dbReference type="Gene3D" id="1.10.287.1700">
    <property type="match status" value="1"/>
</dbReference>
<dbReference type="EMBL" id="AP014686">
    <property type="protein sequence ID" value="BAR63298.1"/>
    <property type="molecule type" value="Genomic_DNA"/>
</dbReference>
<accession>A0A0E4BYG7</accession>
<geneLocation type="plasmid" evidence="3">
    <name>pNK6b DNA</name>
</geneLocation>
<dbReference type="InterPro" id="IPR009929">
    <property type="entry name" value="T3SS_YscO"/>
</dbReference>
<reference evidence="2 3" key="1">
    <citation type="submission" date="2014-11" db="EMBL/GenBank/DDBJ databases">
        <title>Symbiosis island explosion on the genome of extra-slow-growing strains of soybean bradyrhizobia with massive insertion sequences.</title>
        <authorList>
            <person name="Iida T."/>
            <person name="Minamisawa K."/>
        </authorList>
    </citation>
    <scope>NUCLEOTIDE SEQUENCE [LARGE SCALE GENOMIC DNA]</scope>
    <source>
        <strain evidence="2 3">NK6</strain>
        <plasmid evidence="3">pNK6b DNA</plasmid>
    </source>
</reference>
<sequence length="145" mass="16774">MPGIIPKAVYQLLQLRELRRRRADESLRVRQSALDKSDAGIEAALTDLRIWRQDRPRLERSIYDLLIGKTVALNDLEEAKAKMISLHEHERLVERRLEEAMSEAEQARQAREEAYNAARKAYRGLEKCDNLVRALKAGPLQEKDV</sequence>
<name>A0A0E4BYG7_9BRAD</name>
<dbReference type="InterPro" id="IPR053716">
    <property type="entry name" value="Flag_assembly_chemotaxis_eff"/>
</dbReference>